<dbReference type="InterPro" id="IPR050942">
    <property type="entry name" value="F-box_BR-signaling"/>
</dbReference>
<organism evidence="3 4">
    <name type="scientific">Cinchona calisaya</name>
    <dbReference type="NCBI Taxonomy" id="153742"/>
    <lineage>
        <taxon>Eukaryota</taxon>
        <taxon>Viridiplantae</taxon>
        <taxon>Streptophyta</taxon>
        <taxon>Embryophyta</taxon>
        <taxon>Tracheophyta</taxon>
        <taxon>Spermatophyta</taxon>
        <taxon>Magnoliopsida</taxon>
        <taxon>eudicotyledons</taxon>
        <taxon>Gunneridae</taxon>
        <taxon>Pentapetalae</taxon>
        <taxon>asterids</taxon>
        <taxon>lamiids</taxon>
        <taxon>Gentianales</taxon>
        <taxon>Rubiaceae</taxon>
        <taxon>Cinchonoideae</taxon>
        <taxon>Cinchoneae</taxon>
        <taxon>Cinchona</taxon>
    </lineage>
</organism>
<evidence type="ECO:0000313" key="4">
    <source>
        <dbReference type="Proteomes" id="UP001630127"/>
    </source>
</evidence>
<feature type="domain" description="KIB1-4 beta-propeller" evidence="2">
    <location>
        <begin position="117"/>
        <end position="439"/>
    </location>
</feature>
<dbReference type="PANTHER" id="PTHR44259">
    <property type="entry name" value="OS07G0183000 PROTEIN-RELATED"/>
    <property type="match status" value="1"/>
</dbReference>
<dbReference type="Gene3D" id="1.20.1280.50">
    <property type="match status" value="1"/>
</dbReference>
<evidence type="ECO:0000313" key="3">
    <source>
        <dbReference type="EMBL" id="KAL3507214.1"/>
    </source>
</evidence>
<dbReference type="InterPro" id="IPR001810">
    <property type="entry name" value="F-box_dom"/>
</dbReference>
<dbReference type="SUPFAM" id="SSF81383">
    <property type="entry name" value="F-box domain"/>
    <property type="match status" value="1"/>
</dbReference>
<dbReference type="PANTHER" id="PTHR44259:SF15">
    <property type="entry name" value="F-BOX PROTEIN KIB2-RELATED"/>
    <property type="match status" value="1"/>
</dbReference>
<protein>
    <recommendedName>
        <fullName evidence="5">F-box domain-containing protein</fullName>
    </recommendedName>
</protein>
<sequence>MSGEYYSTQTETEINKRRMTFFFQNWSSLNNDLLESIFDLLPIVDMLRIRGVCSPWRSLAKTHIKSRLIKLKLPLFLVLPRRDDADMYVEDPEDCGCERNPNVTYRIEKDNRHIDRLYSPEDKSFYRLANPLLGDCVGSFSRGWLMMLYFSGKKIIDDQGGVNLFMYSPLLEIKIYLPSPLRSPIYNEDSFPSSCIGGCNNRGKHWIQKATLVGLDDGDLITSNRYGLVIIYGPFSKLAFLMCGETQWRSSSSFDDEEGYVDLTCYKNSIFALSKGGSVDVWKWDFSSFDPTPTRKMNIPPSLPDITKNNHKSHDLGEYLYVAHTKRYIIPTHSHGEILLVERCIGQFVPVRELFHVTISQSYFTAKFYVHRMNFDKPEWIRLENIGDRLIFVGVNQSVSFSAKDFPGCEKNSIYFTDDYWEKIDENPLYGGHDMGFFNLEDEHDPKRFHDILRCKRSPAFWLLP</sequence>
<evidence type="ECO:0008006" key="5">
    <source>
        <dbReference type="Google" id="ProtNLM"/>
    </source>
</evidence>
<reference evidence="3 4" key="1">
    <citation type="submission" date="2024-11" db="EMBL/GenBank/DDBJ databases">
        <title>A near-complete genome assembly of Cinchona calisaya.</title>
        <authorList>
            <person name="Lian D.C."/>
            <person name="Zhao X.W."/>
            <person name="Wei L."/>
        </authorList>
    </citation>
    <scope>NUCLEOTIDE SEQUENCE [LARGE SCALE GENOMIC DNA]</scope>
    <source>
        <tissue evidence="3">Nenye</tissue>
    </source>
</reference>
<feature type="domain" description="F-box" evidence="1">
    <location>
        <begin position="26"/>
        <end position="63"/>
    </location>
</feature>
<keyword evidence="4" id="KW-1185">Reference proteome</keyword>
<evidence type="ECO:0000259" key="1">
    <source>
        <dbReference type="Pfam" id="PF00646"/>
    </source>
</evidence>
<gene>
    <name evidence="3" type="ORF">ACH5RR_032596</name>
</gene>
<proteinExistence type="predicted"/>
<accession>A0ABD2YL13</accession>
<dbReference type="Proteomes" id="UP001630127">
    <property type="component" value="Unassembled WGS sequence"/>
</dbReference>
<evidence type="ECO:0000259" key="2">
    <source>
        <dbReference type="Pfam" id="PF03478"/>
    </source>
</evidence>
<dbReference type="InterPro" id="IPR005174">
    <property type="entry name" value="KIB1-4_b-propeller"/>
</dbReference>
<comment type="caution">
    <text evidence="3">The sequence shown here is derived from an EMBL/GenBank/DDBJ whole genome shotgun (WGS) entry which is preliminary data.</text>
</comment>
<dbReference type="EMBL" id="JBJUIK010000013">
    <property type="protein sequence ID" value="KAL3507214.1"/>
    <property type="molecule type" value="Genomic_DNA"/>
</dbReference>
<name>A0ABD2YL13_9GENT</name>
<dbReference type="Pfam" id="PF03478">
    <property type="entry name" value="Beta-prop_KIB1-4"/>
    <property type="match status" value="1"/>
</dbReference>
<dbReference type="AlphaFoldDB" id="A0ABD2YL13"/>
<dbReference type="Pfam" id="PF00646">
    <property type="entry name" value="F-box"/>
    <property type="match status" value="1"/>
</dbReference>
<dbReference type="InterPro" id="IPR036047">
    <property type="entry name" value="F-box-like_dom_sf"/>
</dbReference>